<gene>
    <name evidence="2" type="ORF">OCV77_03745</name>
</gene>
<keyword evidence="3" id="KW-1185">Reference proteome</keyword>
<name>A0ABT2T151_9FIRM</name>
<evidence type="ECO:0000256" key="1">
    <source>
        <dbReference type="SAM" id="MobiDB-lite"/>
    </source>
</evidence>
<accession>A0ABT2T151</accession>
<reference evidence="2 3" key="1">
    <citation type="journal article" date="2021" name="ISME Commun">
        <title>Automated analysis of genomic sequences facilitates high-throughput and comprehensive description of bacteria.</title>
        <authorList>
            <person name="Hitch T.C.A."/>
        </authorList>
    </citation>
    <scope>NUCLEOTIDE SEQUENCE [LARGE SCALE GENOMIC DNA]</scope>
    <source>
        <strain evidence="2 3">Sanger_18</strain>
    </source>
</reference>
<protein>
    <recommendedName>
        <fullName evidence="4">YceG-like family protein</fullName>
    </recommendedName>
</protein>
<feature type="compositionally biased region" description="Low complexity" evidence="1">
    <location>
        <begin position="68"/>
        <end position="117"/>
    </location>
</feature>
<feature type="region of interest" description="Disordered" evidence="1">
    <location>
        <begin position="68"/>
        <end position="129"/>
    </location>
</feature>
<dbReference type="Gene3D" id="3.30.1490.480">
    <property type="entry name" value="Endolytic murein transglycosylase"/>
    <property type="match status" value="1"/>
</dbReference>
<dbReference type="Proteomes" id="UP001652432">
    <property type="component" value="Unassembled WGS sequence"/>
</dbReference>
<organism evidence="2 3">
    <name type="scientific">Suilimivivens aceti</name>
    <dbReference type="NCBI Taxonomy" id="2981774"/>
    <lineage>
        <taxon>Bacteria</taxon>
        <taxon>Bacillati</taxon>
        <taxon>Bacillota</taxon>
        <taxon>Clostridia</taxon>
        <taxon>Lachnospirales</taxon>
        <taxon>Lachnospiraceae</taxon>
        <taxon>Suilimivivens</taxon>
    </lineage>
</organism>
<dbReference type="RefSeq" id="WP_262573453.1">
    <property type="nucleotide sequence ID" value="NZ_JAOQKJ010000003.1"/>
</dbReference>
<sequence>MKLKYYLRGLGIGILVTAVIMGVTQGSRKETLSDREIRERAAALGMVEPGNSLADLEAAETPAATEIPEAAETPAATETPEAAETPAATETPEAAETPAATEAPAATETPEVTARPTQKPAEEEEGSSYTFEIQAGDSSYQVAYRLQQAGLVADARDFDNYLCSKGYDRKLKTGSYEIPETATEEEISEILCGR</sequence>
<proteinExistence type="predicted"/>
<evidence type="ECO:0000313" key="2">
    <source>
        <dbReference type="EMBL" id="MCU6743621.1"/>
    </source>
</evidence>
<dbReference type="EMBL" id="JAOQKJ010000003">
    <property type="protein sequence ID" value="MCU6743621.1"/>
    <property type="molecule type" value="Genomic_DNA"/>
</dbReference>
<comment type="caution">
    <text evidence="2">The sequence shown here is derived from an EMBL/GenBank/DDBJ whole genome shotgun (WGS) entry which is preliminary data.</text>
</comment>
<evidence type="ECO:0008006" key="4">
    <source>
        <dbReference type="Google" id="ProtNLM"/>
    </source>
</evidence>
<evidence type="ECO:0000313" key="3">
    <source>
        <dbReference type="Proteomes" id="UP001652432"/>
    </source>
</evidence>